<dbReference type="OrthoDB" id="5653088at2"/>
<protein>
    <submittedName>
        <fullName evidence="1">Uncharacterized protein</fullName>
    </submittedName>
</protein>
<gene>
    <name evidence="1" type="ORF">NCTC13315_01646</name>
</gene>
<evidence type="ECO:0000313" key="2">
    <source>
        <dbReference type="Proteomes" id="UP000254968"/>
    </source>
</evidence>
<dbReference type="EMBL" id="UGNV01000001">
    <property type="protein sequence ID" value="STX29111.1"/>
    <property type="molecule type" value="Genomic_DNA"/>
</dbReference>
<evidence type="ECO:0000313" key="1">
    <source>
        <dbReference type="EMBL" id="STX29111.1"/>
    </source>
</evidence>
<proteinExistence type="predicted"/>
<dbReference type="Proteomes" id="UP000254968">
    <property type="component" value="Unassembled WGS sequence"/>
</dbReference>
<reference evidence="1 2" key="1">
    <citation type="submission" date="2018-06" db="EMBL/GenBank/DDBJ databases">
        <authorList>
            <consortium name="Pathogen Informatics"/>
            <person name="Doyle S."/>
        </authorList>
    </citation>
    <scope>NUCLEOTIDE SEQUENCE [LARGE SCALE GENOMIC DNA]</scope>
    <source>
        <strain evidence="1 2">NCTC13315</strain>
    </source>
</reference>
<name>A0A378I340_9GAMM</name>
<accession>A0A378I340</accession>
<organism evidence="1 2">
    <name type="scientific">Legionella beliardensis</name>
    <dbReference type="NCBI Taxonomy" id="91822"/>
    <lineage>
        <taxon>Bacteria</taxon>
        <taxon>Pseudomonadati</taxon>
        <taxon>Pseudomonadota</taxon>
        <taxon>Gammaproteobacteria</taxon>
        <taxon>Legionellales</taxon>
        <taxon>Legionellaceae</taxon>
        <taxon>Legionella</taxon>
    </lineage>
</organism>
<dbReference type="AlphaFoldDB" id="A0A378I340"/>
<dbReference type="RefSeq" id="WP_115302809.1">
    <property type="nucleotide sequence ID" value="NZ_CAAAHO010000004.1"/>
</dbReference>
<sequence>MQVWTLPEYLQQLREGQLRPIKPFAMGLDELVEMGRFAKKITIPLTEVHFPPQPDVIESSYQLLKPVLAELVSNEEFSWSYHYGFFSAKEVAHGYLSEAINQAIFKGKTMTSHDIELQKFLHYICEALISGIEVDEALNYVNNAHLHNQFALMVSALTLECPSKKDLIAFYKKGKHYNMVYQARLFSNKEFEQALAEQLKTTYNQVIKVILTVLQEEDNTQFMMTEEDNYIELLKMFVALFDKLMSLDSSFLLKEVLDTLKTQSTFLGQGIEFGSENDAKSAMQTLKNLINQLIEPQVKQAFSLNTSYHEQVSHRPLA</sequence>
<keyword evidence="2" id="KW-1185">Reference proteome</keyword>